<dbReference type="RefSeq" id="WP_258432860.1">
    <property type="nucleotide sequence ID" value="NZ_JANSGW010000003.1"/>
</dbReference>
<dbReference type="Proteomes" id="UP001077662">
    <property type="component" value="Unassembled WGS sequence"/>
</dbReference>
<proteinExistence type="predicted"/>
<evidence type="ECO:0000313" key="1">
    <source>
        <dbReference type="EMBL" id="MCZ0805881.1"/>
    </source>
</evidence>
<gene>
    <name evidence="1" type="ORF">O0554_02955</name>
</gene>
<organism evidence="1 2">
    <name type="scientific">Brevibacillus laterosporus</name>
    <name type="common">Bacillus laterosporus</name>
    <dbReference type="NCBI Taxonomy" id="1465"/>
    <lineage>
        <taxon>Bacteria</taxon>
        <taxon>Bacillati</taxon>
        <taxon>Bacillota</taxon>
        <taxon>Bacilli</taxon>
        <taxon>Bacillales</taxon>
        <taxon>Paenibacillaceae</taxon>
        <taxon>Brevibacillus</taxon>
    </lineage>
</organism>
<evidence type="ECO:0000313" key="2">
    <source>
        <dbReference type="Proteomes" id="UP001077662"/>
    </source>
</evidence>
<dbReference type="AlphaFoldDB" id="A0AAP3DD32"/>
<accession>A0AAP3DD32</accession>
<reference evidence="1" key="1">
    <citation type="submission" date="2022-09" db="EMBL/GenBank/DDBJ databases">
        <title>Genome analysis and characterization of larvicidal activity of Brevibacillus strains.</title>
        <authorList>
            <person name="Patrusheva E.V."/>
            <person name="Izotova A.O."/>
            <person name="Toshchakov S.V."/>
            <person name="Sineoky S.P."/>
        </authorList>
    </citation>
    <scope>NUCLEOTIDE SEQUENCE</scope>
    <source>
        <strain evidence="1">VKPM_B-13247</strain>
    </source>
</reference>
<dbReference type="EMBL" id="JAPTNE010000003">
    <property type="protein sequence ID" value="MCZ0805881.1"/>
    <property type="molecule type" value="Genomic_DNA"/>
</dbReference>
<sequence length="74" mass="8638">MTIDHRLKTLEAEMDRIVALQEQTREEIKQLVVSLGATQLKLQELLTHDAELTELFQFKRAAITRLKIDKVKIH</sequence>
<name>A0AAP3DD32_BRELA</name>
<comment type="caution">
    <text evidence="1">The sequence shown here is derived from an EMBL/GenBank/DDBJ whole genome shotgun (WGS) entry which is preliminary data.</text>
</comment>
<protein>
    <submittedName>
        <fullName evidence="1">Uncharacterized protein</fullName>
    </submittedName>
</protein>